<dbReference type="EMBL" id="CDHN01000002">
    <property type="protein sequence ID" value="CEJ87472.1"/>
    <property type="molecule type" value="Genomic_DNA"/>
</dbReference>
<dbReference type="PANTHER" id="PTHR35605">
    <property type="entry name" value="ECP2 EFFECTOR PROTEIN DOMAIN-CONTAINING PROTEIN-RELATED"/>
    <property type="match status" value="1"/>
</dbReference>
<dbReference type="STRING" id="1531966.A0A0A1TDS1"/>
<feature type="chain" id="PRO_5001979575" description="Secreted protein" evidence="1">
    <location>
        <begin position="22"/>
        <end position="204"/>
    </location>
</feature>
<feature type="signal peptide" evidence="1">
    <location>
        <begin position="1"/>
        <end position="21"/>
    </location>
</feature>
<dbReference type="AlphaFoldDB" id="A0A0A1TDS1"/>
<dbReference type="OrthoDB" id="3552888at2759"/>
<name>A0A0A1TDS1_9HYPO</name>
<dbReference type="Proteomes" id="UP000039046">
    <property type="component" value="Unassembled WGS sequence"/>
</dbReference>
<keyword evidence="1" id="KW-0732">Signal</keyword>
<evidence type="ECO:0000256" key="1">
    <source>
        <dbReference type="SAM" id="SignalP"/>
    </source>
</evidence>
<organism evidence="2 3">
    <name type="scientific">[Torrubiella] hemipterigena</name>
    <dbReference type="NCBI Taxonomy" id="1531966"/>
    <lineage>
        <taxon>Eukaryota</taxon>
        <taxon>Fungi</taxon>
        <taxon>Dikarya</taxon>
        <taxon>Ascomycota</taxon>
        <taxon>Pezizomycotina</taxon>
        <taxon>Sordariomycetes</taxon>
        <taxon>Hypocreomycetidae</taxon>
        <taxon>Hypocreales</taxon>
        <taxon>Clavicipitaceae</taxon>
        <taxon>Clavicipitaceae incertae sedis</taxon>
        <taxon>'Torrubiella' clade</taxon>
    </lineage>
</organism>
<reference evidence="2 3" key="1">
    <citation type="journal article" date="2015" name="Genome Announc.">
        <title>Draft Genome Sequence and Gene Annotation of the Entomopathogenic Fungus Verticillium hemipterigenum.</title>
        <authorList>
            <person name="Horn F."/>
            <person name="Habel A."/>
            <person name="Scharf D.H."/>
            <person name="Dworschak J."/>
            <person name="Brakhage A.A."/>
            <person name="Guthke R."/>
            <person name="Hertweck C."/>
            <person name="Linde J."/>
        </authorList>
    </citation>
    <scope>NUCLEOTIDE SEQUENCE [LARGE SCALE GENOMIC DNA]</scope>
</reference>
<evidence type="ECO:0008006" key="4">
    <source>
        <dbReference type="Google" id="ProtNLM"/>
    </source>
</evidence>
<gene>
    <name evidence="2" type="ORF">VHEMI04426</name>
</gene>
<protein>
    <recommendedName>
        <fullName evidence="4">Secreted protein</fullName>
    </recommendedName>
</protein>
<keyword evidence="3" id="KW-1185">Reference proteome</keyword>
<evidence type="ECO:0000313" key="2">
    <source>
        <dbReference type="EMBL" id="CEJ87472.1"/>
    </source>
</evidence>
<dbReference type="HOGENOM" id="CLU_089018_0_0_1"/>
<accession>A0A0A1TDS1</accession>
<evidence type="ECO:0000313" key="3">
    <source>
        <dbReference type="Proteomes" id="UP000039046"/>
    </source>
</evidence>
<sequence length="204" mass="22240">MHFNLALTSTVATALTSCVAALPNAGKLVVGDAIEGYGVEKIQWEFDGPDGSKIHVNGTMEQVVHHMRINYPSHNIFHTQEEMKALHARGELAARTDFHGAPFNCNWPKCWDVGIIQGIQYLRGLKGRPSNGPGPGNCGRVSCSYDNAIWWCNDTKQTKTLQSFSSIADGAQFIESHCVSNNGALAGQVFHPTGWNVIVRSSKC</sequence>
<proteinExistence type="predicted"/>
<dbReference type="PANTHER" id="PTHR35605:SF1">
    <property type="entry name" value="ECP2 EFFECTOR PROTEIN DOMAIN-CONTAINING PROTEIN-RELATED"/>
    <property type="match status" value="1"/>
</dbReference>